<keyword evidence="5" id="KW-0460">Magnesium</keyword>
<name>A0A4Y7RPL7_9FIRM</name>
<evidence type="ECO:0000256" key="4">
    <source>
        <dbReference type="ARBA" id="ARBA00022723"/>
    </source>
</evidence>
<comment type="caution">
    <text evidence="7">The sequence shown here is derived from an EMBL/GenBank/DDBJ whole genome shotgun (WGS) entry which is preliminary data.</text>
</comment>
<dbReference type="GO" id="GO:0046872">
    <property type="term" value="F:metal ion binding"/>
    <property type="evidence" value="ECO:0007669"/>
    <property type="project" value="UniProtKB-KW"/>
</dbReference>
<keyword evidence="4" id="KW-0479">Metal-binding</keyword>
<dbReference type="Gene3D" id="1.10.600.10">
    <property type="entry name" value="Farnesyl Diphosphate Synthase"/>
    <property type="match status" value="1"/>
</dbReference>
<evidence type="ECO:0000313" key="8">
    <source>
        <dbReference type="Proteomes" id="UP000297597"/>
    </source>
</evidence>
<keyword evidence="3 6" id="KW-0808">Transferase</keyword>
<dbReference type="EMBL" id="QFFZ01000022">
    <property type="protein sequence ID" value="TEB10736.1"/>
    <property type="molecule type" value="Genomic_DNA"/>
</dbReference>
<reference evidence="7 8" key="1">
    <citation type="journal article" date="2018" name="Environ. Microbiol.">
        <title>Novel energy conservation strategies and behaviour of Pelotomaculum schinkii driving syntrophic propionate catabolism.</title>
        <authorList>
            <person name="Hidalgo-Ahumada C.A.P."/>
            <person name="Nobu M.K."/>
            <person name="Narihiro T."/>
            <person name="Tamaki H."/>
            <person name="Liu W.T."/>
            <person name="Kamagata Y."/>
            <person name="Stams A.J.M."/>
            <person name="Imachi H."/>
            <person name="Sousa D.Z."/>
        </authorList>
    </citation>
    <scope>NUCLEOTIDE SEQUENCE [LARGE SCALE GENOMIC DNA]</scope>
    <source>
        <strain evidence="7 8">MGP</strain>
    </source>
</reference>
<proteinExistence type="inferred from homology"/>
<dbReference type="Pfam" id="PF00348">
    <property type="entry name" value="polyprenyl_synt"/>
    <property type="match status" value="1"/>
</dbReference>
<dbReference type="PANTHER" id="PTHR12001:SF69">
    <property type="entry name" value="ALL TRANS-POLYPRENYL-DIPHOSPHATE SYNTHASE PDSS1"/>
    <property type="match status" value="1"/>
</dbReference>
<dbReference type="AlphaFoldDB" id="A0A4Y7RPL7"/>
<dbReference type="SUPFAM" id="SSF48576">
    <property type="entry name" value="Terpenoid synthases"/>
    <property type="match status" value="1"/>
</dbReference>
<dbReference type="Proteomes" id="UP000297597">
    <property type="component" value="Unassembled WGS sequence"/>
</dbReference>
<accession>A0A4Y7RPL7</accession>
<dbReference type="OrthoDB" id="1795180at2"/>
<evidence type="ECO:0000256" key="2">
    <source>
        <dbReference type="ARBA" id="ARBA00006706"/>
    </source>
</evidence>
<evidence type="ECO:0000256" key="3">
    <source>
        <dbReference type="ARBA" id="ARBA00022679"/>
    </source>
</evidence>
<dbReference type="PANTHER" id="PTHR12001">
    <property type="entry name" value="GERANYLGERANYL PYROPHOSPHATE SYNTHASE"/>
    <property type="match status" value="1"/>
</dbReference>
<evidence type="ECO:0000256" key="6">
    <source>
        <dbReference type="RuleBase" id="RU004466"/>
    </source>
</evidence>
<keyword evidence="8" id="KW-1185">Reference proteome</keyword>
<sequence length="253" mass="27767">MLSSIIQPIEKEITAVNNQIEKHLLIKSGNLKSFAHLEFPPLNKSIRPALLILTARLFGCNPEKAVPMGCVIQFIYMASKVHAAISEKDSDYIRGNTDPRDGSQFPVLVGDYLYGKFFYFLCRDGQLNFLGTLSELVCTIHEGGILSKKSEGQDPREIIRKETAELFAVSCWLGASLAGATEREQESMRRFGLNFGMAYGLLEQGGPAGYVTSYCKEALAHLAGIPARADKSVFEQIVQKLSGSGLAATRMVI</sequence>
<evidence type="ECO:0000313" key="7">
    <source>
        <dbReference type="EMBL" id="TEB10736.1"/>
    </source>
</evidence>
<comment type="similarity">
    <text evidence="2 6">Belongs to the FPP/GGPP synthase family.</text>
</comment>
<dbReference type="GO" id="GO:0008299">
    <property type="term" value="P:isoprenoid biosynthetic process"/>
    <property type="evidence" value="ECO:0007669"/>
    <property type="project" value="InterPro"/>
</dbReference>
<gene>
    <name evidence="7" type="primary">ispB</name>
    <name evidence="7" type="ORF">Pmgp_02188</name>
</gene>
<dbReference type="RefSeq" id="WP_134214020.1">
    <property type="nucleotide sequence ID" value="NZ_QFFZ01000022.1"/>
</dbReference>
<evidence type="ECO:0000256" key="5">
    <source>
        <dbReference type="ARBA" id="ARBA00022842"/>
    </source>
</evidence>
<protein>
    <submittedName>
        <fullName evidence="7">Octaprenyl diphosphate synthase</fullName>
        <ecNumber evidence="7">2.5.1.90</ecNumber>
    </submittedName>
</protein>
<dbReference type="EC" id="2.5.1.90" evidence="7"/>
<dbReference type="CDD" id="cd00867">
    <property type="entry name" value="Trans_IPPS"/>
    <property type="match status" value="1"/>
</dbReference>
<comment type="cofactor">
    <cofactor evidence="1">
        <name>Mg(2+)</name>
        <dbReference type="ChEBI" id="CHEBI:18420"/>
    </cofactor>
</comment>
<evidence type="ECO:0000256" key="1">
    <source>
        <dbReference type="ARBA" id="ARBA00001946"/>
    </source>
</evidence>
<organism evidence="7 8">
    <name type="scientific">Pelotomaculum propionicicum</name>
    <dbReference type="NCBI Taxonomy" id="258475"/>
    <lineage>
        <taxon>Bacteria</taxon>
        <taxon>Bacillati</taxon>
        <taxon>Bacillota</taxon>
        <taxon>Clostridia</taxon>
        <taxon>Eubacteriales</taxon>
        <taxon>Desulfotomaculaceae</taxon>
        <taxon>Pelotomaculum</taxon>
    </lineage>
</organism>
<dbReference type="InterPro" id="IPR000092">
    <property type="entry name" value="Polyprenyl_synt"/>
</dbReference>
<dbReference type="InterPro" id="IPR008949">
    <property type="entry name" value="Isoprenoid_synthase_dom_sf"/>
</dbReference>
<dbReference type="GO" id="GO:0106350">
    <property type="term" value="F:all-trans-octaprenyl-diphosphate synthase activity"/>
    <property type="evidence" value="ECO:0007669"/>
    <property type="project" value="UniProtKB-EC"/>
</dbReference>